<gene>
    <name evidence="2" type="ORF">E0Z10_g5907</name>
</gene>
<keyword evidence="3" id="KW-1185">Reference proteome</keyword>
<proteinExistence type="predicted"/>
<feature type="compositionally biased region" description="Polar residues" evidence="1">
    <location>
        <begin position="56"/>
        <end position="66"/>
    </location>
</feature>
<dbReference type="Proteomes" id="UP000297716">
    <property type="component" value="Unassembled WGS sequence"/>
</dbReference>
<accession>A0A4Z0YUQ9</accession>
<evidence type="ECO:0000313" key="3">
    <source>
        <dbReference type="Proteomes" id="UP000297716"/>
    </source>
</evidence>
<feature type="region of interest" description="Disordered" evidence="1">
    <location>
        <begin position="55"/>
        <end position="74"/>
    </location>
</feature>
<evidence type="ECO:0008006" key="4">
    <source>
        <dbReference type="Google" id="ProtNLM"/>
    </source>
</evidence>
<dbReference type="PANTHER" id="PTHR38167">
    <property type="entry name" value="C2H2-TYPE DOMAIN-CONTAINING PROTEIN"/>
    <property type="match status" value="1"/>
</dbReference>
<protein>
    <recommendedName>
        <fullName evidence="4">C2H2-type domain-containing protein</fullName>
    </recommendedName>
</protein>
<evidence type="ECO:0000313" key="2">
    <source>
        <dbReference type="EMBL" id="TGJ82860.1"/>
    </source>
</evidence>
<sequence>MATETNRDALLRAIDNADENTLRTVLKSMCQDSEVCRKEAIGRMVVSRKREVIELSDSSDNDTQNKPNKKKKTVELTQKSRFEKCETCEKTYDVTLNNNKACQTHDDLLEIDPDYFPDDDQVEYDIHSIDVETDWRREVVPEGFRWQCCDAPLNGKPCLVQWHISKNE</sequence>
<evidence type="ECO:0000256" key="1">
    <source>
        <dbReference type="SAM" id="MobiDB-lite"/>
    </source>
</evidence>
<dbReference type="OrthoDB" id="5422613at2759"/>
<name>A0A4Z0YUQ9_9PEZI</name>
<dbReference type="PANTHER" id="PTHR38167:SF1">
    <property type="entry name" value="C2H2-TYPE DOMAIN-CONTAINING PROTEIN"/>
    <property type="match status" value="1"/>
</dbReference>
<dbReference type="EMBL" id="SKBN01000112">
    <property type="protein sequence ID" value="TGJ82860.1"/>
    <property type="molecule type" value="Genomic_DNA"/>
</dbReference>
<comment type="caution">
    <text evidence="2">The sequence shown here is derived from an EMBL/GenBank/DDBJ whole genome shotgun (WGS) entry which is preliminary data.</text>
</comment>
<organism evidence="2 3">
    <name type="scientific">Xylaria hypoxylon</name>
    <dbReference type="NCBI Taxonomy" id="37992"/>
    <lineage>
        <taxon>Eukaryota</taxon>
        <taxon>Fungi</taxon>
        <taxon>Dikarya</taxon>
        <taxon>Ascomycota</taxon>
        <taxon>Pezizomycotina</taxon>
        <taxon>Sordariomycetes</taxon>
        <taxon>Xylariomycetidae</taxon>
        <taxon>Xylariales</taxon>
        <taxon>Xylariaceae</taxon>
        <taxon>Xylaria</taxon>
    </lineage>
</organism>
<reference evidence="2 3" key="1">
    <citation type="submission" date="2019-03" db="EMBL/GenBank/DDBJ databases">
        <title>Draft genome sequence of Xylaria hypoxylon DSM 108379, a ubiquitous saprotrophic-parasitic fungi on hardwood.</title>
        <authorList>
            <person name="Buettner E."/>
            <person name="Leonhardt S."/>
            <person name="Gebauer A.M."/>
            <person name="Liers C."/>
            <person name="Hofrichter M."/>
            <person name="Kellner H."/>
        </authorList>
    </citation>
    <scope>NUCLEOTIDE SEQUENCE [LARGE SCALE GENOMIC DNA]</scope>
    <source>
        <strain evidence="2 3">DSM 108379</strain>
    </source>
</reference>
<dbReference type="AlphaFoldDB" id="A0A4Z0YUQ9"/>
<dbReference type="STRING" id="37992.A0A4Z0YUQ9"/>